<dbReference type="GO" id="GO:0006152">
    <property type="term" value="P:purine nucleoside catabolic process"/>
    <property type="evidence" value="ECO:0007669"/>
    <property type="project" value="TreeGrafter"/>
</dbReference>
<dbReference type="RefSeq" id="XP_013316010.1">
    <property type="nucleotide sequence ID" value="XM_013460556.1"/>
</dbReference>
<protein>
    <recommendedName>
        <fullName evidence="4">Inosine/uridine-preferring nucleoside hydrolase domain-containing protein</fullName>
    </recommendedName>
</protein>
<dbReference type="OrthoDB" id="432381at2759"/>
<dbReference type="InterPro" id="IPR036452">
    <property type="entry name" value="Ribo_hydro-like"/>
</dbReference>
<dbReference type="Proteomes" id="UP000054342">
    <property type="component" value="Unassembled WGS sequence"/>
</dbReference>
<comment type="similarity">
    <text evidence="1">Belongs to the IUNH family.</text>
</comment>
<dbReference type="GO" id="GO:0005829">
    <property type="term" value="C:cytosol"/>
    <property type="evidence" value="ECO:0007669"/>
    <property type="project" value="TreeGrafter"/>
</dbReference>
<sequence length="366" mass="40510">MRLSTALLLAGAVPTFAKRARSGSLAKRQVITVFPRDAWSTEDRYTIMDNDYTATSMGPFLLTLSANMTVLGLTGNTADSWALQCSLHALALLEHGNLSCIPVALGEYNPITITQARFDSCTQAWGTLDWDGVFAPENLTAESLGNDPTGGNPDRISKSAFVEGYPNTSFIDQAAAVFMVEQVHRNAKELVIMGGYVDLNLLQVTSDWNQDLGSDINFIIDPEAAHIAVTADWPSITIVGNVANSLYLPNTTVQNIVSRSPNLYSDLSEDYYLGYPLWDEITAAIMAYPEVVTDSIEVYMEVSTAYDSPFYGGTYLWGNDFAPIYTRKVNYVLAINDTMFFEKFDRANLCRRKMQLSTRRAAEKKQ</sequence>
<accession>A0A0D2BSH2</accession>
<evidence type="ECO:0000256" key="2">
    <source>
        <dbReference type="ARBA" id="ARBA00022801"/>
    </source>
</evidence>
<dbReference type="PANTHER" id="PTHR12304:SF25">
    <property type="entry name" value="INOSINE_URIDINE-PREFERRING NUCLEOSIDE HYDROLASE DOMAIN-CONTAINING PROTEIN"/>
    <property type="match status" value="1"/>
</dbReference>
<dbReference type="Gene3D" id="3.90.245.10">
    <property type="entry name" value="Ribonucleoside hydrolase-like"/>
    <property type="match status" value="1"/>
</dbReference>
<dbReference type="GeneID" id="25326078"/>
<name>A0A0D2BSH2_9EURO</name>
<dbReference type="AlphaFoldDB" id="A0A0D2BSH2"/>
<dbReference type="InterPro" id="IPR023186">
    <property type="entry name" value="IUNH"/>
</dbReference>
<proteinExistence type="inferred from homology"/>
<dbReference type="STRING" id="348802.A0A0D2BSH2"/>
<evidence type="ECO:0000313" key="6">
    <source>
        <dbReference type="Proteomes" id="UP000054342"/>
    </source>
</evidence>
<dbReference type="SUPFAM" id="SSF53590">
    <property type="entry name" value="Nucleoside hydrolase"/>
    <property type="match status" value="1"/>
</dbReference>
<dbReference type="InterPro" id="IPR001910">
    <property type="entry name" value="Inosine/uridine_hydrolase_dom"/>
</dbReference>
<organism evidence="5 6">
    <name type="scientific">Exophiala xenobiotica</name>
    <dbReference type="NCBI Taxonomy" id="348802"/>
    <lineage>
        <taxon>Eukaryota</taxon>
        <taxon>Fungi</taxon>
        <taxon>Dikarya</taxon>
        <taxon>Ascomycota</taxon>
        <taxon>Pezizomycotina</taxon>
        <taxon>Eurotiomycetes</taxon>
        <taxon>Chaetothyriomycetidae</taxon>
        <taxon>Chaetothyriales</taxon>
        <taxon>Herpotrichiellaceae</taxon>
        <taxon>Exophiala</taxon>
    </lineage>
</organism>
<evidence type="ECO:0000313" key="5">
    <source>
        <dbReference type="EMBL" id="KIW55426.1"/>
    </source>
</evidence>
<reference evidence="5 6" key="1">
    <citation type="submission" date="2015-01" db="EMBL/GenBank/DDBJ databases">
        <title>The Genome Sequence of Exophiala xenobiotica CBS118157.</title>
        <authorList>
            <consortium name="The Broad Institute Genomics Platform"/>
            <person name="Cuomo C."/>
            <person name="de Hoog S."/>
            <person name="Gorbushina A."/>
            <person name="Stielow B."/>
            <person name="Teixiera M."/>
            <person name="Abouelleil A."/>
            <person name="Chapman S.B."/>
            <person name="Priest M."/>
            <person name="Young S.K."/>
            <person name="Wortman J."/>
            <person name="Nusbaum C."/>
            <person name="Birren B."/>
        </authorList>
    </citation>
    <scope>NUCLEOTIDE SEQUENCE [LARGE SCALE GENOMIC DNA]</scope>
    <source>
        <strain evidence="5 6">CBS 118157</strain>
    </source>
</reference>
<dbReference type="PANTHER" id="PTHR12304">
    <property type="entry name" value="INOSINE-URIDINE PREFERRING NUCLEOSIDE HYDROLASE"/>
    <property type="match status" value="1"/>
</dbReference>
<dbReference type="Pfam" id="PF01156">
    <property type="entry name" value="IU_nuc_hydro"/>
    <property type="match status" value="1"/>
</dbReference>
<evidence type="ECO:0000259" key="4">
    <source>
        <dbReference type="Pfam" id="PF01156"/>
    </source>
</evidence>
<dbReference type="GO" id="GO:0008477">
    <property type="term" value="F:purine nucleosidase activity"/>
    <property type="evidence" value="ECO:0007669"/>
    <property type="project" value="TreeGrafter"/>
</dbReference>
<keyword evidence="3" id="KW-0326">Glycosidase</keyword>
<feature type="domain" description="Inosine/uridine-preferring nucleoside hydrolase" evidence="4">
    <location>
        <begin position="47"/>
        <end position="340"/>
    </location>
</feature>
<gene>
    <name evidence="5" type="ORF">PV05_04170</name>
</gene>
<evidence type="ECO:0000256" key="1">
    <source>
        <dbReference type="ARBA" id="ARBA00009176"/>
    </source>
</evidence>
<dbReference type="HOGENOM" id="CLU_036838_7_0_1"/>
<keyword evidence="2" id="KW-0378">Hydrolase</keyword>
<keyword evidence="6" id="KW-1185">Reference proteome</keyword>
<dbReference type="EMBL" id="KN847319">
    <property type="protein sequence ID" value="KIW55426.1"/>
    <property type="molecule type" value="Genomic_DNA"/>
</dbReference>
<evidence type="ECO:0000256" key="3">
    <source>
        <dbReference type="ARBA" id="ARBA00023295"/>
    </source>
</evidence>